<feature type="domain" description="ACT" evidence="11">
    <location>
        <begin position="661"/>
        <end position="737"/>
    </location>
</feature>
<dbReference type="CDD" id="cd04876">
    <property type="entry name" value="ACT_RelA-SpoT"/>
    <property type="match status" value="1"/>
</dbReference>
<reference evidence="14" key="1">
    <citation type="submission" date="2020-10" db="EMBL/GenBank/DDBJ databases">
        <authorList>
            <person name="Gilroy R."/>
        </authorList>
    </citation>
    <scope>NUCLEOTIDE SEQUENCE</scope>
    <source>
        <strain evidence="14">1748</strain>
    </source>
</reference>
<dbReference type="GO" id="GO:0015969">
    <property type="term" value="P:guanosine tetraphosphate metabolic process"/>
    <property type="evidence" value="ECO:0007669"/>
    <property type="project" value="InterPro"/>
</dbReference>
<evidence type="ECO:0000256" key="8">
    <source>
        <dbReference type="ARBA" id="ARBA00048244"/>
    </source>
</evidence>
<dbReference type="GO" id="GO:0003723">
    <property type="term" value="F:RNA binding"/>
    <property type="evidence" value="ECO:0007669"/>
    <property type="project" value="UniProtKB-KW"/>
</dbReference>
<evidence type="ECO:0000256" key="10">
    <source>
        <dbReference type="RuleBase" id="RU003847"/>
    </source>
</evidence>
<keyword evidence="4" id="KW-0342">GTP-binding</keyword>
<dbReference type="Gene3D" id="3.30.460.10">
    <property type="entry name" value="Beta Polymerase, domain 2"/>
    <property type="match status" value="1"/>
</dbReference>
<evidence type="ECO:0000256" key="1">
    <source>
        <dbReference type="ARBA" id="ARBA00004976"/>
    </source>
</evidence>
<dbReference type="Pfam" id="PF13328">
    <property type="entry name" value="HD_4"/>
    <property type="match status" value="1"/>
</dbReference>
<evidence type="ECO:0000313" key="14">
    <source>
        <dbReference type="EMBL" id="MBO8413871.1"/>
    </source>
</evidence>
<evidence type="ECO:0000313" key="15">
    <source>
        <dbReference type="Proteomes" id="UP000823629"/>
    </source>
</evidence>
<evidence type="ECO:0000256" key="3">
    <source>
        <dbReference type="ARBA" id="ARBA00019852"/>
    </source>
</evidence>
<feature type="domain" description="HD" evidence="12">
    <location>
        <begin position="52"/>
        <end position="151"/>
    </location>
</feature>
<evidence type="ECO:0000256" key="9">
    <source>
        <dbReference type="PROSITE-ProRule" id="PRU00182"/>
    </source>
</evidence>
<dbReference type="PROSITE" id="PS51671">
    <property type="entry name" value="ACT"/>
    <property type="match status" value="1"/>
</dbReference>
<evidence type="ECO:0000256" key="6">
    <source>
        <dbReference type="ARBA" id="ARBA00032407"/>
    </source>
</evidence>
<name>A0A9D9GR11_9BACL</name>
<dbReference type="InterPro" id="IPR012675">
    <property type="entry name" value="Beta-grasp_dom_sf"/>
</dbReference>
<dbReference type="SUPFAM" id="SSF81301">
    <property type="entry name" value="Nucleotidyltransferase"/>
    <property type="match status" value="1"/>
</dbReference>
<dbReference type="FunFam" id="1.10.3210.10:FF:000001">
    <property type="entry name" value="GTP pyrophosphokinase RelA"/>
    <property type="match status" value="1"/>
</dbReference>
<accession>A0A9D9GR11</accession>
<dbReference type="Pfam" id="PF02824">
    <property type="entry name" value="TGS"/>
    <property type="match status" value="1"/>
</dbReference>
<dbReference type="GO" id="GO:0005525">
    <property type="term" value="F:GTP binding"/>
    <property type="evidence" value="ECO:0007669"/>
    <property type="project" value="UniProtKB-KW"/>
</dbReference>
<gene>
    <name evidence="14" type="ORF">IAC78_00095</name>
</gene>
<comment type="function">
    <text evidence="10">In eubacteria ppGpp (guanosine 3'-diphosphate 5'-diphosphate) is a mediator of the stringent response that coordinates a variety of cellular activities in response to changes in nutritional abundance.</text>
</comment>
<keyword evidence="4" id="KW-0547">Nucleotide-binding</keyword>
<organism evidence="14 15">
    <name type="scientific">Candidatus Scatoplasma merdavium</name>
    <dbReference type="NCBI Taxonomy" id="2840932"/>
    <lineage>
        <taxon>Bacteria</taxon>
        <taxon>Bacillati</taxon>
        <taxon>Bacillota</taxon>
        <taxon>Bacilli</taxon>
        <taxon>Bacillales</taxon>
        <taxon>Candidatus Scatoplasma</taxon>
    </lineage>
</organism>
<dbReference type="InterPro" id="IPR012676">
    <property type="entry name" value="TGS-like"/>
</dbReference>
<dbReference type="InterPro" id="IPR004811">
    <property type="entry name" value="RelA/Spo_fam"/>
</dbReference>
<dbReference type="GO" id="GO:0008728">
    <property type="term" value="F:GTP diphosphokinase activity"/>
    <property type="evidence" value="ECO:0007669"/>
    <property type="project" value="UniProtKB-EC"/>
</dbReference>
<protein>
    <recommendedName>
        <fullName evidence="3">GTP pyrophosphokinase</fullName>
        <ecNumber evidence="2">2.7.6.5</ecNumber>
    </recommendedName>
    <alternativeName>
        <fullName evidence="6">(p)ppGpp synthase</fullName>
    </alternativeName>
    <alternativeName>
        <fullName evidence="5">ATP:GTP 3'-pyrophosphotransferase</fullName>
    </alternativeName>
    <alternativeName>
        <fullName evidence="7">ppGpp synthase I</fullName>
    </alternativeName>
</protein>
<dbReference type="PROSITE" id="PS51831">
    <property type="entry name" value="HD"/>
    <property type="match status" value="1"/>
</dbReference>
<dbReference type="InterPro" id="IPR043519">
    <property type="entry name" value="NT_sf"/>
</dbReference>
<dbReference type="Gene3D" id="3.30.70.260">
    <property type="match status" value="1"/>
</dbReference>
<dbReference type="SMART" id="SM00954">
    <property type="entry name" value="RelA_SpoT"/>
    <property type="match status" value="1"/>
</dbReference>
<dbReference type="InterPro" id="IPR033655">
    <property type="entry name" value="TGS_RelA/SpoT"/>
</dbReference>
<dbReference type="FunFam" id="3.30.460.10:FF:000001">
    <property type="entry name" value="GTP pyrophosphokinase RelA"/>
    <property type="match status" value="1"/>
</dbReference>
<evidence type="ECO:0000259" key="11">
    <source>
        <dbReference type="PROSITE" id="PS51671"/>
    </source>
</evidence>
<dbReference type="Gene3D" id="1.10.3210.10">
    <property type="entry name" value="Hypothetical protein af1432"/>
    <property type="match status" value="1"/>
</dbReference>
<dbReference type="InterPro" id="IPR006674">
    <property type="entry name" value="HD_domain"/>
</dbReference>
<reference evidence="14" key="2">
    <citation type="journal article" date="2021" name="PeerJ">
        <title>Extensive microbial diversity within the chicken gut microbiome revealed by metagenomics and culture.</title>
        <authorList>
            <person name="Gilroy R."/>
            <person name="Ravi A."/>
            <person name="Getino M."/>
            <person name="Pursley I."/>
            <person name="Horton D.L."/>
            <person name="Alikhan N.F."/>
            <person name="Baker D."/>
            <person name="Gharbi K."/>
            <person name="Hall N."/>
            <person name="Watson M."/>
            <person name="Adriaenssens E.M."/>
            <person name="Foster-Nyarko E."/>
            <person name="Jarju S."/>
            <person name="Secka A."/>
            <person name="Antonio M."/>
            <person name="Oren A."/>
            <person name="Chaudhuri R.R."/>
            <person name="La Ragione R."/>
            <person name="Hildebrand F."/>
            <person name="Pallen M.J."/>
        </authorList>
    </citation>
    <scope>NUCLEOTIDE SEQUENCE</scope>
    <source>
        <strain evidence="14">1748</strain>
    </source>
</reference>
<keyword evidence="9" id="KW-0694">RNA-binding</keyword>
<dbReference type="NCBIfam" id="TIGR00691">
    <property type="entry name" value="spoT_relA"/>
    <property type="match status" value="1"/>
</dbReference>
<evidence type="ECO:0000259" key="12">
    <source>
        <dbReference type="PROSITE" id="PS51831"/>
    </source>
</evidence>
<evidence type="ECO:0000256" key="4">
    <source>
        <dbReference type="ARBA" id="ARBA00023134"/>
    </source>
</evidence>
<evidence type="ECO:0000259" key="13">
    <source>
        <dbReference type="PROSITE" id="PS51880"/>
    </source>
</evidence>
<dbReference type="Gene3D" id="3.10.20.30">
    <property type="match status" value="1"/>
</dbReference>
<dbReference type="FunFam" id="3.10.20.30:FF:000002">
    <property type="entry name" value="GTP pyrophosphokinase (RelA/SpoT)"/>
    <property type="match status" value="1"/>
</dbReference>
<dbReference type="InterPro" id="IPR002912">
    <property type="entry name" value="ACT_dom"/>
</dbReference>
<proteinExistence type="inferred from homology"/>
<dbReference type="PANTHER" id="PTHR21262:SF31">
    <property type="entry name" value="GTP PYROPHOSPHOKINASE"/>
    <property type="match status" value="1"/>
</dbReference>
<dbReference type="SUPFAM" id="SSF81271">
    <property type="entry name" value="TGS-like"/>
    <property type="match status" value="1"/>
</dbReference>
<comment type="pathway">
    <text evidence="1">Purine metabolism; ppGpp biosynthesis; ppGpp from GTP: step 1/2.</text>
</comment>
<comment type="similarity">
    <text evidence="10">Belongs to the relA/spoT family.</text>
</comment>
<dbReference type="InterPro" id="IPR007685">
    <property type="entry name" value="RelA_SpoT"/>
</dbReference>
<dbReference type="PROSITE" id="PS50889">
    <property type="entry name" value="S4"/>
    <property type="match status" value="1"/>
</dbReference>
<sequence>MILPPKLVTFEELEKAYSSYITISSDRANIKRAYEFANKKHEGQFRKSGDPYVSHCLGVAEILTHLHTSPATLMAGLLHDTIEDTDTSREEIASNFGEEVAFLVESLTKVTRLSDFHKIDFKAEDHRKIFIAMAQDIRVIVIKLADRMHNMRTMMFQPAEKQKRISQETLEVYVPIAHRLGLNSIMSEMQDLALYYLNREAYEMIESRLSSTQAKLQSSLEMTKEKIASILKANNIEFEISARVKSIYSIYKKMYLKNKKFEDIYDILALRIITKTVTNCYEILGLIHSVFVPVPGRFKDYIAMPKPNMYQSLHTTILVGDNSVFEVQIRTKEMDDTAEAGIAAHWAYKEGTKYDPKKEQRDIEDNLHWFKDFVDLSSQDVGSDAQDYVSILQKDIFQANVYVFTPKGKVIDLPNGSTPIDFAYRIHTHIGDTVCGSKVNGKLVPLSTKLKTGDIVEVETNEKSSPNLAWLDMCVSNFAKSRIKKALLKQNIDITRMAAIEKGKQALKDALKDRKINFAEFERKVSNDYLPSEKIPSLDDFYYELGQKAISVTNLIDSLTSQNSLEKSIVSQTEKNKTNYLAKKDKDKADAVLLANGEKAMVKLASCCNPLPGDEIVGFVTKGRGISVHRKDCSNISNEKNRLIEVIWNPNIADTVKFLTDIKITSADRPNLIVDIMNNITHMQASVTDIRAKYKLGDRSTVIIDCTLQVQSLDALTKICQGLRQVKSVISVNRNQH</sequence>
<dbReference type="CDD" id="cd01668">
    <property type="entry name" value="TGS_RSH"/>
    <property type="match status" value="1"/>
</dbReference>
<dbReference type="EMBL" id="JADING010000002">
    <property type="protein sequence ID" value="MBO8413871.1"/>
    <property type="molecule type" value="Genomic_DNA"/>
</dbReference>
<dbReference type="Pfam" id="PF13291">
    <property type="entry name" value="ACT_4"/>
    <property type="match status" value="1"/>
</dbReference>
<dbReference type="SUPFAM" id="SSF109604">
    <property type="entry name" value="HD-domain/PDEase-like"/>
    <property type="match status" value="1"/>
</dbReference>
<dbReference type="InterPro" id="IPR003607">
    <property type="entry name" value="HD/PDEase_dom"/>
</dbReference>
<evidence type="ECO:0000256" key="7">
    <source>
        <dbReference type="ARBA" id="ARBA00033308"/>
    </source>
</evidence>
<evidence type="ECO:0000256" key="5">
    <source>
        <dbReference type="ARBA" id="ARBA00029754"/>
    </source>
</evidence>
<dbReference type="PANTHER" id="PTHR21262">
    <property type="entry name" value="GUANOSINE-3',5'-BIS DIPHOSPHATE 3'-PYROPHOSPHOHYDROLASE"/>
    <property type="match status" value="1"/>
</dbReference>
<dbReference type="PROSITE" id="PS51880">
    <property type="entry name" value="TGS"/>
    <property type="match status" value="1"/>
</dbReference>
<evidence type="ECO:0000256" key="2">
    <source>
        <dbReference type="ARBA" id="ARBA00013251"/>
    </source>
</evidence>
<dbReference type="CDD" id="cd00077">
    <property type="entry name" value="HDc"/>
    <property type="match status" value="1"/>
</dbReference>
<dbReference type="EC" id="2.7.6.5" evidence="2"/>
<dbReference type="Proteomes" id="UP000823629">
    <property type="component" value="Unassembled WGS sequence"/>
</dbReference>
<comment type="catalytic activity">
    <reaction evidence="8">
        <text>GTP + ATP = guanosine 3'-diphosphate 5'-triphosphate + AMP</text>
        <dbReference type="Rhea" id="RHEA:22088"/>
        <dbReference type="ChEBI" id="CHEBI:30616"/>
        <dbReference type="ChEBI" id="CHEBI:37565"/>
        <dbReference type="ChEBI" id="CHEBI:142410"/>
        <dbReference type="ChEBI" id="CHEBI:456215"/>
        <dbReference type="EC" id="2.7.6.5"/>
    </reaction>
</comment>
<comment type="caution">
    <text evidence="14">The sequence shown here is derived from an EMBL/GenBank/DDBJ whole genome shotgun (WGS) entry which is preliminary data.</text>
</comment>
<feature type="domain" description="TGS" evidence="13">
    <location>
        <begin position="397"/>
        <end position="460"/>
    </location>
</feature>
<dbReference type="AlphaFoldDB" id="A0A9D9GR11"/>
<dbReference type="CDD" id="cd05399">
    <property type="entry name" value="NT_Rel-Spo_like"/>
    <property type="match status" value="1"/>
</dbReference>
<dbReference type="Pfam" id="PF04607">
    <property type="entry name" value="RelA_SpoT"/>
    <property type="match status" value="1"/>
</dbReference>
<dbReference type="SMART" id="SM00471">
    <property type="entry name" value="HDc"/>
    <property type="match status" value="1"/>
</dbReference>
<dbReference type="InterPro" id="IPR004095">
    <property type="entry name" value="TGS"/>
</dbReference>
<dbReference type="GO" id="GO:0005886">
    <property type="term" value="C:plasma membrane"/>
    <property type="evidence" value="ECO:0007669"/>
    <property type="project" value="TreeGrafter"/>
</dbReference>